<dbReference type="EMBL" id="JAIWOZ010000002">
    <property type="protein sequence ID" value="KAH6608706.1"/>
    <property type="molecule type" value="Genomic_DNA"/>
</dbReference>
<gene>
    <name evidence="1" type="ORF">Trco_002052</name>
</gene>
<reference evidence="1" key="1">
    <citation type="submission" date="2021-08" db="EMBL/GenBank/DDBJ databases">
        <title>Chromosome-Level Trichoderma cornu-damae using Hi-C Data.</title>
        <authorList>
            <person name="Kim C.S."/>
        </authorList>
    </citation>
    <scope>NUCLEOTIDE SEQUENCE</scope>
    <source>
        <strain evidence="1">KA19-0412C</strain>
    </source>
</reference>
<name>A0A9P8TUN9_9HYPO</name>
<accession>A0A9P8TUN9</accession>
<sequence length="436" mass="43177">MMGETEFLDANVLELLHPSLSLLGGKGRRNLLEDGLKGLLLSAVLGKLTADEQVDGVALVGSLSALLPPDAEDALVEAHPPVVGLVAGEAGAVDARLLAGAEADDLAVDGVADGVALGIFEGDGGDGEVAGGALGEGSGVLGSDDGAERPGGDLGVVAVLLEADAVDGPGLDGAGVVVRVDLEDEVLASLLLPEDLQSGVLVAGGNDAVGDLLGDDAGGGNVHNVAEGDDVAEAAHAVGAAGASVGLGERRAVDAVNVVDKVDLLLVIREREPDGGASRGNVLETGGGRLAQRLLELLDEGPRVEGVEEVDVSGRAAQDLERQRLVGGVSGGGLLVRVGAVPEGHVLVSRARLAQEASVVVGVAEDGDPLVVLGGGADQSHAANVNLLDGLGDADVDLGNGILEGVQVADDIVNLVDVLVGEVLLNPNILLGKTLG</sequence>
<evidence type="ECO:0000313" key="2">
    <source>
        <dbReference type="Proteomes" id="UP000827724"/>
    </source>
</evidence>
<dbReference type="Proteomes" id="UP000827724">
    <property type="component" value="Unassembled WGS sequence"/>
</dbReference>
<dbReference type="AlphaFoldDB" id="A0A9P8TUN9"/>
<proteinExistence type="predicted"/>
<protein>
    <submittedName>
        <fullName evidence="1">Uncharacterized protein</fullName>
    </submittedName>
</protein>
<organism evidence="1 2">
    <name type="scientific">Trichoderma cornu-damae</name>
    <dbReference type="NCBI Taxonomy" id="654480"/>
    <lineage>
        <taxon>Eukaryota</taxon>
        <taxon>Fungi</taxon>
        <taxon>Dikarya</taxon>
        <taxon>Ascomycota</taxon>
        <taxon>Pezizomycotina</taxon>
        <taxon>Sordariomycetes</taxon>
        <taxon>Hypocreomycetidae</taxon>
        <taxon>Hypocreales</taxon>
        <taxon>Hypocreaceae</taxon>
        <taxon>Trichoderma</taxon>
    </lineage>
</organism>
<evidence type="ECO:0000313" key="1">
    <source>
        <dbReference type="EMBL" id="KAH6608706.1"/>
    </source>
</evidence>
<keyword evidence="2" id="KW-1185">Reference proteome</keyword>
<comment type="caution">
    <text evidence="1">The sequence shown here is derived from an EMBL/GenBank/DDBJ whole genome shotgun (WGS) entry which is preliminary data.</text>
</comment>